<evidence type="ECO:0000256" key="8">
    <source>
        <dbReference type="ARBA" id="ARBA00023065"/>
    </source>
</evidence>
<dbReference type="GO" id="GO:0070062">
    <property type="term" value="C:extracellular exosome"/>
    <property type="evidence" value="ECO:0007669"/>
    <property type="project" value="TreeGrafter"/>
</dbReference>
<evidence type="ECO:0000256" key="2">
    <source>
        <dbReference type="ARBA" id="ARBA00006434"/>
    </source>
</evidence>
<feature type="transmembrane region" description="Helical" evidence="12">
    <location>
        <begin position="242"/>
        <end position="260"/>
    </location>
</feature>
<dbReference type="Pfam" id="PF00474">
    <property type="entry name" value="SSF"/>
    <property type="match status" value="1"/>
</dbReference>
<dbReference type="GO" id="GO:0005343">
    <property type="term" value="F:organic acid:sodium symporter activity"/>
    <property type="evidence" value="ECO:0007669"/>
    <property type="project" value="TreeGrafter"/>
</dbReference>
<name>A0AAQ4NUZ0_GASAC</name>
<keyword evidence="6 12" id="KW-1133">Transmembrane helix</keyword>
<dbReference type="GO" id="GO:0015730">
    <property type="term" value="P:propanoate transmembrane transport"/>
    <property type="evidence" value="ECO:0007669"/>
    <property type="project" value="TreeGrafter"/>
</dbReference>
<dbReference type="NCBIfam" id="TIGR00813">
    <property type="entry name" value="sss"/>
    <property type="match status" value="1"/>
</dbReference>
<feature type="transmembrane region" description="Helical" evidence="12">
    <location>
        <begin position="55"/>
        <end position="74"/>
    </location>
</feature>
<dbReference type="PROSITE" id="PS50283">
    <property type="entry name" value="NA_SOLUT_SYMP_3"/>
    <property type="match status" value="1"/>
</dbReference>
<evidence type="ECO:0000256" key="7">
    <source>
        <dbReference type="ARBA" id="ARBA00023053"/>
    </source>
</evidence>
<keyword evidence="8" id="KW-0406">Ion transport</keyword>
<feature type="transmembrane region" description="Helical" evidence="12">
    <location>
        <begin position="163"/>
        <end position="187"/>
    </location>
</feature>
<dbReference type="Gene3D" id="1.20.1730.10">
    <property type="entry name" value="Sodium/glucose cotransporter"/>
    <property type="match status" value="1"/>
</dbReference>
<organism evidence="13 14">
    <name type="scientific">Gasterosteus aculeatus aculeatus</name>
    <name type="common">three-spined stickleback</name>
    <dbReference type="NCBI Taxonomy" id="481459"/>
    <lineage>
        <taxon>Eukaryota</taxon>
        <taxon>Metazoa</taxon>
        <taxon>Chordata</taxon>
        <taxon>Craniata</taxon>
        <taxon>Vertebrata</taxon>
        <taxon>Euteleostomi</taxon>
        <taxon>Actinopterygii</taxon>
        <taxon>Neopterygii</taxon>
        <taxon>Teleostei</taxon>
        <taxon>Neoteleostei</taxon>
        <taxon>Acanthomorphata</taxon>
        <taxon>Eupercaria</taxon>
        <taxon>Perciformes</taxon>
        <taxon>Cottioidei</taxon>
        <taxon>Gasterosteales</taxon>
        <taxon>Gasterosteidae</taxon>
        <taxon>Gasterosteus</taxon>
    </lineage>
</organism>
<sequence length="680" mass="73521">MSGDSAAVASFAVTDYVVFALMLLVSAAVGVYYAWVDRGQGSSGDFLTGGRRLTALPVSLSLTASFMSAITVLSNPAEVYRYGANIGYYGLSYAMTMVVTSEIFLPVFYRLAITSTYEYLELRFSRATRLLGTVLFIVQTILYTGVVIYTPALALNQVTGMDLWGAVISTGVVCTFYCTMGGLRAVVWTDVFQLGVMVAGFLSVIIRSVVVQGGILPVISDSRDGGRLNFGDFDTSPLRRHTFWTITVGGTFVWISIYGINQAQVQRYVSCKSVTHARLSLYINLVGLWSILLCSVFAGMCLFSVYKKCDPWTARRVSQPDQLMPYLVMDLLGDYPGLPGLFVAAAFSGSLSTVSSSISALAAVTVEDLIKPYTKMSERHLAWTSKGLSVLYGVLCIGMAGLASLMGGALQAVISIFGIIGGPLLGVFTLGILCPMANSKGALSGLVSGLVVSLWVGIGAQVYPPSPEMSRPLSLTTQGCNFTHAESLNWTSGALPTQPASFSVTVLLMIHFHSPTSRPLLADSWYAVSYLYFSPIGTITAVSVGLLVSLLTGTQHAFCCGIYILTNKQMFLCSYLFAMYVSGGWKQKVVSRLTLMKEDTNLYHLFRLVKDRVSAVAERQSQMPLTNIRNDCSLCALPPFLEVARRTGELDLATGREKSGSTNRAFCDVELDLTKCSFPT</sequence>
<evidence type="ECO:0000256" key="6">
    <source>
        <dbReference type="ARBA" id="ARBA00022989"/>
    </source>
</evidence>
<keyword evidence="5 12" id="KW-0812">Transmembrane</keyword>
<reference evidence="13" key="3">
    <citation type="submission" date="2025-09" db="UniProtKB">
        <authorList>
            <consortium name="Ensembl"/>
        </authorList>
    </citation>
    <scope>IDENTIFICATION</scope>
</reference>
<evidence type="ECO:0000256" key="1">
    <source>
        <dbReference type="ARBA" id="ARBA00004651"/>
    </source>
</evidence>
<keyword evidence="10" id="KW-0739">Sodium transport</keyword>
<comment type="similarity">
    <text evidence="2 11">Belongs to the sodium:solute symporter (SSF) (TC 2.A.21) family.</text>
</comment>
<evidence type="ECO:0000256" key="10">
    <source>
        <dbReference type="ARBA" id="ARBA00023201"/>
    </source>
</evidence>
<feature type="transmembrane region" description="Helical" evidence="12">
    <location>
        <begin position="86"/>
        <end position="109"/>
    </location>
</feature>
<feature type="transmembrane region" description="Helical" evidence="12">
    <location>
        <begin position="16"/>
        <end position="35"/>
    </location>
</feature>
<feature type="transmembrane region" description="Helical" evidence="12">
    <location>
        <begin position="525"/>
        <end position="548"/>
    </location>
</feature>
<dbReference type="InterPro" id="IPR038377">
    <property type="entry name" value="Na/Glc_symporter_sf"/>
</dbReference>
<feature type="transmembrane region" description="Helical" evidence="12">
    <location>
        <begin position="441"/>
        <end position="463"/>
    </location>
</feature>
<dbReference type="Ensembl" id="ENSGACT00000055696.1">
    <property type="protein sequence ID" value="ENSGACP00000030460.1"/>
    <property type="gene ID" value="ENSGACG00000019087.2"/>
</dbReference>
<feature type="transmembrane region" description="Helical" evidence="12">
    <location>
        <begin position="387"/>
        <end position="406"/>
    </location>
</feature>
<protein>
    <submittedName>
        <fullName evidence="13">Solute carrier family 5 member 8</fullName>
    </submittedName>
</protein>
<keyword evidence="14" id="KW-1185">Reference proteome</keyword>
<dbReference type="InterPro" id="IPR001734">
    <property type="entry name" value="Na/solute_symporter"/>
</dbReference>
<dbReference type="AlphaFoldDB" id="A0AAQ4NUZ0"/>
<evidence type="ECO:0000256" key="12">
    <source>
        <dbReference type="SAM" id="Phobius"/>
    </source>
</evidence>
<keyword evidence="7" id="KW-0915">Sodium</keyword>
<feature type="transmembrane region" description="Helical" evidence="12">
    <location>
        <begin position="281"/>
        <end position="306"/>
    </location>
</feature>
<accession>A0AAQ4NUZ0</accession>
<evidence type="ECO:0000256" key="9">
    <source>
        <dbReference type="ARBA" id="ARBA00023136"/>
    </source>
</evidence>
<evidence type="ECO:0000256" key="5">
    <source>
        <dbReference type="ARBA" id="ARBA00022692"/>
    </source>
</evidence>
<feature type="transmembrane region" description="Helical" evidence="12">
    <location>
        <begin position="194"/>
        <end position="219"/>
    </location>
</feature>
<evidence type="ECO:0000256" key="4">
    <source>
        <dbReference type="ARBA" id="ARBA00022475"/>
    </source>
</evidence>
<reference evidence="13" key="2">
    <citation type="submission" date="2025-08" db="UniProtKB">
        <authorList>
            <consortium name="Ensembl"/>
        </authorList>
    </citation>
    <scope>IDENTIFICATION</scope>
</reference>
<evidence type="ECO:0000313" key="13">
    <source>
        <dbReference type="Ensembl" id="ENSGACP00000030460.1"/>
    </source>
</evidence>
<keyword evidence="9 12" id="KW-0472">Membrane</keyword>
<evidence type="ECO:0000313" key="14">
    <source>
        <dbReference type="Proteomes" id="UP000007635"/>
    </source>
</evidence>
<keyword evidence="3" id="KW-0813">Transport</keyword>
<feature type="transmembrane region" description="Helical" evidence="12">
    <location>
        <begin position="130"/>
        <end position="151"/>
    </location>
</feature>
<comment type="subcellular location">
    <subcellularLocation>
        <location evidence="1">Cell membrane</location>
        <topology evidence="1">Multi-pass membrane protein</topology>
    </subcellularLocation>
</comment>
<dbReference type="InterPro" id="IPR051163">
    <property type="entry name" value="Sodium:Solute_Symporter_SSF"/>
</dbReference>
<proteinExistence type="inferred from homology"/>
<dbReference type="PANTHER" id="PTHR42985:SF10">
    <property type="entry name" value="SODIUM-COUPLED MONOCARBOXYLATE TRANSPORTER 1"/>
    <property type="match status" value="1"/>
</dbReference>
<keyword evidence="4" id="KW-1003">Cell membrane</keyword>
<dbReference type="Proteomes" id="UP000007635">
    <property type="component" value="Chromosome IV"/>
</dbReference>
<feature type="transmembrane region" description="Helical" evidence="12">
    <location>
        <begin position="341"/>
        <end position="366"/>
    </location>
</feature>
<dbReference type="GeneTree" id="ENSGT00940000155166"/>
<evidence type="ECO:0000256" key="3">
    <source>
        <dbReference type="ARBA" id="ARBA00022448"/>
    </source>
</evidence>
<dbReference type="GO" id="GO:0005886">
    <property type="term" value="C:plasma membrane"/>
    <property type="evidence" value="ECO:0007669"/>
    <property type="project" value="UniProtKB-SubCell"/>
</dbReference>
<reference evidence="13 14" key="1">
    <citation type="journal article" date="2021" name="G3 (Bethesda)">
        <title>Improved contiguity of the threespine stickleback genome using long-read sequencing.</title>
        <authorList>
            <person name="Nath S."/>
            <person name="Shaw D.E."/>
            <person name="White M.A."/>
        </authorList>
    </citation>
    <scope>NUCLEOTIDE SEQUENCE [LARGE SCALE GENOMIC DNA]</scope>
    <source>
        <strain evidence="13 14">Lake Benthic</strain>
    </source>
</reference>
<feature type="transmembrane region" description="Helical" evidence="12">
    <location>
        <begin position="412"/>
        <end position="434"/>
    </location>
</feature>
<evidence type="ECO:0000256" key="11">
    <source>
        <dbReference type="RuleBase" id="RU362091"/>
    </source>
</evidence>
<dbReference type="PANTHER" id="PTHR42985">
    <property type="entry name" value="SODIUM-COUPLED MONOCARBOXYLATE TRANSPORTER"/>
    <property type="match status" value="1"/>
</dbReference>